<gene>
    <name evidence="1" type="ORF">L6452_06377</name>
</gene>
<evidence type="ECO:0000313" key="1">
    <source>
        <dbReference type="EMBL" id="KAI3758805.1"/>
    </source>
</evidence>
<protein>
    <submittedName>
        <fullName evidence="1">Uncharacterized protein</fullName>
    </submittedName>
</protein>
<evidence type="ECO:0000313" key="2">
    <source>
        <dbReference type="Proteomes" id="UP001055879"/>
    </source>
</evidence>
<proteinExistence type="predicted"/>
<reference evidence="2" key="1">
    <citation type="journal article" date="2022" name="Mol. Ecol. Resour.">
        <title>The genomes of chicory, endive, great burdock and yacon provide insights into Asteraceae palaeo-polyploidization history and plant inulin production.</title>
        <authorList>
            <person name="Fan W."/>
            <person name="Wang S."/>
            <person name="Wang H."/>
            <person name="Wang A."/>
            <person name="Jiang F."/>
            <person name="Liu H."/>
            <person name="Zhao H."/>
            <person name="Xu D."/>
            <person name="Zhang Y."/>
        </authorList>
    </citation>
    <scope>NUCLEOTIDE SEQUENCE [LARGE SCALE GENOMIC DNA]</scope>
    <source>
        <strain evidence="2">cv. Niubang</strain>
    </source>
</reference>
<dbReference type="EMBL" id="CM042048">
    <property type="protein sequence ID" value="KAI3758805.1"/>
    <property type="molecule type" value="Genomic_DNA"/>
</dbReference>
<comment type="caution">
    <text evidence="1">The sequence shown here is derived from an EMBL/GenBank/DDBJ whole genome shotgun (WGS) entry which is preliminary data.</text>
</comment>
<reference evidence="1 2" key="2">
    <citation type="journal article" date="2022" name="Mol. Ecol. Resour.">
        <title>The genomes of chicory, endive, great burdock and yacon provide insights into Asteraceae paleo-polyploidization history and plant inulin production.</title>
        <authorList>
            <person name="Fan W."/>
            <person name="Wang S."/>
            <person name="Wang H."/>
            <person name="Wang A."/>
            <person name="Jiang F."/>
            <person name="Liu H."/>
            <person name="Zhao H."/>
            <person name="Xu D."/>
            <person name="Zhang Y."/>
        </authorList>
    </citation>
    <scope>NUCLEOTIDE SEQUENCE [LARGE SCALE GENOMIC DNA]</scope>
    <source>
        <strain evidence="2">cv. Niubang</strain>
    </source>
</reference>
<sequence length="114" mass="13449">MMGKETPVMKIAEPVMGRRSPVGYDENIHAIIEKELNSQAIVTFVRAYETTYQQITRNKNIPHQWKQDQRRRKLAYAVENRLHEKESNRNSKPSKYHADRGRHKNTNQEAEVTM</sequence>
<name>A0ACB9EJ20_ARCLA</name>
<accession>A0ACB9EJ20</accession>
<organism evidence="1 2">
    <name type="scientific">Arctium lappa</name>
    <name type="common">Greater burdock</name>
    <name type="synonym">Lappa major</name>
    <dbReference type="NCBI Taxonomy" id="4217"/>
    <lineage>
        <taxon>Eukaryota</taxon>
        <taxon>Viridiplantae</taxon>
        <taxon>Streptophyta</taxon>
        <taxon>Embryophyta</taxon>
        <taxon>Tracheophyta</taxon>
        <taxon>Spermatophyta</taxon>
        <taxon>Magnoliopsida</taxon>
        <taxon>eudicotyledons</taxon>
        <taxon>Gunneridae</taxon>
        <taxon>Pentapetalae</taxon>
        <taxon>asterids</taxon>
        <taxon>campanulids</taxon>
        <taxon>Asterales</taxon>
        <taxon>Asteraceae</taxon>
        <taxon>Carduoideae</taxon>
        <taxon>Cardueae</taxon>
        <taxon>Arctiinae</taxon>
        <taxon>Arctium</taxon>
    </lineage>
</organism>
<keyword evidence="2" id="KW-1185">Reference proteome</keyword>
<dbReference type="Proteomes" id="UP001055879">
    <property type="component" value="Linkage Group LG02"/>
</dbReference>